<gene>
    <name evidence="1" type="ORF">DXB12_08390</name>
</gene>
<sequence length="71" mass="7488">MVRLLDIKRTYSDGGMRLLLLADSKEDTLPTLLSDIDGLSGAGGVTPGSIVITPALDVCIMANDGTWGPWL</sequence>
<proteinExistence type="predicted"/>
<organism evidence="1 2">
    <name type="scientific">Dorea formicigenerans</name>
    <dbReference type="NCBI Taxonomy" id="39486"/>
    <lineage>
        <taxon>Bacteria</taxon>
        <taxon>Bacillati</taxon>
        <taxon>Bacillota</taxon>
        <taxon>Clostridia</taxon>
        <taxon>Lachnospirales</taxon>
        <taxon>Lachnospiraceae</taxon>
        <taxon>Dorea</taxon>
    </lineage>
</organism>
<dbReference type="AlphaFoldDB" id="A0A3E5GSL0"/>
<dbReference type="Proteomes" id="UP000261055">
    <property type="component" value="Unassembled WGS sequence"/>
</dbReference>
<comment type="caution">
    <text evidence="1">The sequence shown here is derived from an EMBL/GenBank/DDBJ whole genome shotgun (WGS) entry which is preliminary data.</text>
</comment>
<dbReference type="RefSeq" id="WP_117613521.1">
    <property type="nucleotide sequence ID" value="NZ_QSVQ01000008.1"/>
</dbReference>
<reference evidence="1 2" key="1">
    <citation type="submission" date="2018-08" db="EMBL/GenBank/DDBJ databases">
        <title>A genome reference for cultivated species of the human gut microbiota.</title>
        <authorList>
            <person name="Zou Y."/>
            <person name="Xue W."/>
            <person name="Luo G."/>
        </authorList>
    </citation>
    <scope>NUCLEOTIDE SEQUENCE [LARGE SCALE GENOMIC DNA]</scope>
    <source>
        <strain evidence="1 2">OM02-12</strain>
    </source>
</reference>
<name>A0A3E5GSL0_9FIRM</name>
<accession>A0A3E5GSL0</accession>
<evidence type="ECO:0000313" key="1">
    <source>
        <dbReference type="EMBL" id="RGO50819.1"/>
    </source>
</evidence>
<dbReference type="EMBL" id="QSVQ01000008">
    <property type="protein sequence ID" value="RGO50819.1"/>
    <property type="molecule type" value="Genomic_DNA"/>
</dbReference>
<evidence type="ECO:0000313" key="2">
    <source>
        <dbReference type="Proteomes" id="UP000261055"/>
    </source>
</evidence>
<protein>
    <submittedName>
        <fullName evidence="1">Uncharacterized protein</fullName>
    </submittedName>
</protein>
<keyword evidence="2" id="KW-1185">Reference proteome</keyword>